<proteinExistence type="predicted"/>
<evidence type="ECO:0000313" key="2">
    <source>
        <dbReference type="EMBL" id="TXK46464.1"/>
    </source>
</evidence>
<keyword evidence="3" id="KW-1185">Reference proteome</keyword>
<reference evidence="2 3" key="1">
    <citation type="submission" date="2019-08" db="EMBL/GenBank/DDBJ databases">
        <authorList>
            <person name="Shi S."/>
        </authorList>
    </citation>
    <scope>NUCLEOTIDE SEQUENCE [LARGE SCALE GENOMIC DNA]</scope>
    <source>
        <strain evidence="2 3">GY10130</strain>
    </source>
</reference>
<accession>A0A5C8KAN3</accession>
<dbReference type="OrthoDB" id="951271at2"/>
<gene>
    <name evidence="2" type="ORF">FVR03_10725</name>
</gene>
<evidence type="ECO:0000256" key="1">
    <source>
        <dbReference type="SAM" id="SignalP"/>
    </source>
</evidence>
<feature type="signal peptide" evidence="1">
    <location>
        <begin position="1"/>
        <end position="21"/>
    </location>
</feature>
<protein>
    <recommendedName>
        <fullName evidence="4">Porin family protein</fullName>
    </recommendedName>
</protein>
<name>A0A5C8KAN3_9BACT</name>
<keyword evidence="1" id="KW-0732">Signal</keyword>
<evidence type="ECO:0000313" key="3">
    <source>
        <dbReference type="Proteomes" id="UP000321926"/>
    </source>
</evidence>
<dbReference type="Proteomes" id="UP000321926">
    <property type="component" value="Unassembled WGS sequence"/>
</dbReference>
<comment type="caution">
    <text evidence="2">The sequence shown here is derived from an EMBL/GenBank/DDBJ whole genome shotgun (WGS) entry which is preliminary data.</text>
</comment>
<sequence length="224" mass="25499">MKLTCYLTLFLLLAISAPSFCQNSDKEYFITLNGNLYLPVQNPDKGVFPILWYDKETDPKLLIGGMGAGFTIFKPTTIRNLKLKGQANLSRYTYWDEPMILIDENNNPREPFLASSSDFTIGATGTAHYAFAEKFSVGTGLGAQVMLFSLSRLPETEHSDKSIRRNRHYKPLVPILPLELSYKAQATLFNLRYEHGLINRIRGDLKNYRTDNYGLLIFEIGVRM</sequence>
<evidence type="ECO:0008006" key="4">
    <source>
        <dbReference type="Google" id="ProtNLM"/>
    </source>
</evidence>
<dbReference type="EMBL" id="VRTY01000034">
    <property type="protein sequence ID" value="TXK46464.1"/>
    <property type="molecule type" value="Genomic_DNA"/>
</dbReference>
<dbReference type="AlphaFoldDB" id="A0A5C8KAN3"/>
<organism evidence="2 3">
    <name type="scientific">Pontibacter qinzhouensis</name>
    <dbReference type="NCBI Taxonomy" id="2603253"/>
    <lineage>
        <taxon>Bacteria</taxon>
        <taxon>Pseudomonadati</taxon>
        <taxon>Bacteroidota</taxon>
        <taxon>Cytophagia</taxon>
        <taxon>Cytophagales</taxon>
        <taxon>Hymenobacteraceae</taxon>
        <taxon>Pontibacter</taxon>
    </lineage>
</organism>
<feature type="chain" id="PRO_5022854287" description="Porin family protein" evidence="1">
    <location>
        <begin position="22"/>
        <end position="224"/>
    </location>
</feature>
<dbReference type="RefSeq" id="WP_147921746.1">
    <property type="nucleotide sequence ID" value="NZ_VRTY01000034.1"/>
</dbReference>